<evidence type="ECO:0000256" key="2">
    <source>
        <dbReference type="SAM" id="MobiDB-lite"/>
    </source>
</evidence>
<gene>
    <name evidence="5" type="ORF">GCM10010946_03830</name>
</gene>
<dbReference type="Pfam" id="PF06429">
    <property type="entry name" value="Flg_bbr_C"/>
    <property type="match status" value="1"/>
</dbReference>
<evidence type="ECO:0000259" key="3">
    <source>
        <dbReference type="Pfam" id="PF00460"/>
    </source>
</evidence>
<keyword evidence="6" id="KW-1185">Reference proteome</keyword>
<dbReference type="InterPro" id="IPR001444">
    <property type="entry name" value="Flag_bb_rod_N"/>
</dbReference>
<comment type="similarity">
    <text evidence="1">Belongs to the flagella basal body rod proteins family.</text>
</comment>
<reference evidence="6" key="1">
    <citation type="journal article" date="2019" name="Int. J. Syst. Evol. Microbiol.">
        <title>The Global Catalogue of Microorganisms (GCM) 10K type strain sequencing project: providing services to taxonomists for standard genome sequencing and annotation.</title>
        <authorList>
            <consortium name="The Broad Institute Genomics Platform"/>
            <consortium name="The Broad Institute Genome Sequencing Center for Infectious Disease"/>
            <person name="Wu L."/>
            <person name="Ma J."/>
        </authorList>
    </citation>
    <scope>NUCLEOTIDE SEQUENCE [LARGE SCALE GENOMIC DNA]</scope>
    <source>
        <strain evidence="6">KCTC 23917</strain>
    </source>
</reference>
<proteinExistence type="inferred from homology"/>
<dbReference type="Pfam" id="PF00460">
    <property type="entry name" value="Flg_bb_rod"/>
    <property type="match status" value="1"/>
</dbReference>
<feature type="region of interest" description="Disordered" evidence="2">
    <location>
        <begin position="35"/>
        <end position="69"/>
    </location>
</feature>
<comment type="caution">
    <text evidence="5">The sequence shown here is derived from an EMBL/GenBank/DDBJ whole genome shotgun (WGS) entry which is preliminary data.</text>
</comment>
<evidence type="ECO:0000259" key="4">
    <source>
        <dbReference type="Pfam" id="PF06429"/>
    </source>
</evidence>
<feature type="domain" description="Flagellar basal-body/hook protein C-terminal" evidence="4">
    <location>
        <begin position="66"/>
        <end position="105"/>
    </location>
</feature>
<dbReference type="InterPro" id="IPR002371">
    <property type="entry name" value="FlgK"/>
</dbReference>
<sequence>MMSIGAISSGLSGLRSAQMALDVSAHNIANANTAGFKPQTIQHQESPTGGVSSSVSAPQAAGQAAESGTDLATETVNSLVYKHQFGINAKVIQTADQNLGTLVNIKA</sequence>
<evidence type="ECO:0000313" key="6">
    <source>
        <dbReference type="Proteomes" id="UP000653343"/>
    </source>
</evidence>
<organism evidence="5 6">
    <name type="scientific">Undibacterium squillarum</name>
    <dbReference type="NCBI Taxonomy" id="1131567"/>
    <lineage>
        <taxon>Bacteria</taxon>
        <taxon>Pseudomonadati</taxon>
        <taxon>Pseudomonadota</taxon>
        <taxon>Betaproteobacteria</taxon>
        <taxon>Burkholderiales</taxon>
        <taxon>Oxalobacteraceae</taxon>
        <taxon>Undibacterium</taxon>
    </lineage>
</organism>
<dbReference type="PANTHER" id="PTHR30033:SF1">
    <property type="entry name" value="FLAGELLAR HOOK-ASSOCIATED PROTEIN 1"/>
    <property type="match status" value="1"/>
</dbReference>
<name>A0ABQ2XS96_9BURK</name>
<protein>
    <recommendedName>
        <fullName evidence="7">Flagellar basal body rod protein</fullName>
    </recommendedName>
</protein>
<dbReference type="Proteomes" id="UP000653343">
    <property type="component" value="Unassembled WGS sequence"/>
</dbReference>
<accession>A0ABQ2XS96</accession>
<dbReference type="InterPro" id="IPR010930">
    <property type="entry name" value="Flg_bb/hook_C_dom"/>
</dbReference>
<dbReference type="PANTHER" id="PTHR30033">
    <property type="entry name" value="FLAGELLAR HOOK-ASSOCIATED PROTEIN 1"/>
    <property type="match status" value="1"/>
</dbReference>
<dbReference type="RefSeq" id="WP_229792975.1">
    <property type="nucleotide sequence ID" value="NZ_BMYU01000001.1"/>
</dbReference>
<evidence type="ECO:0000313" key="5">
    <source>
        <dbReference type="EMBL" id="GGX30080.1"/>
    </source>
</evidence>
<feature type="domain" description="Flagellar basal body rod protein N-terminal" evidence="3">
    <location>
        <begin position="9"/>
        <end position="37"/>
    </location>
</feature>
<dbReference type="EMBL" id="BMYU01000001">
    <property type="protein sequence ID" value="GGX30080.1"/>
    <property type="molecule type" value="Genomic_DNA"/>
</dbReference>
<evidence type="ECO:0008006" key="7">
    <source>
        <dbReference type="Google" id="ProtNLM"/>
    </source>
</evidence>
<evidence type="ECO:0000256" key="1">
    <source>
        <dbReference type="ARBA" id="ARBA00009677"/>
    </source>
</evidence>
<feature type="compositionally biased region" description="Polar residues" evidence="2">
    <location>
        <begin position="35"/>
        <end position="57"/>
    </location>
</feature>